<organism evidence="1">
    <name type="scientific">Oryza brachyantha</name>
    <name type="common">malo sina</name>
    <dbReference type="NCBI Taxonomy" id="4533"/>
    <lineage>
        <taxon>Eukaryota</taxon>
        <taxon>Viridiplantae</taxon>
        <taxon>Streptophyta</taxon>
        <taxon>Embryophyta</taxon>
        <taxon>Tracheophyta</taxon>
        <taxon>Spermatophyta</taxon>
        <taxon>Magnoliopsida</taxon>
        <taxon>Liliopsida</taxon>
        <taxon>Poales</taxon>
        <taxon>Poaceae</taxon>
        <taxon>BOP clade</taxon>
        <taxon>Oryzoideae</taxon>
        <taxon>Oryzeae</taxon>
        <taxon>Oryzinae</taxon>
        <taxon>Oryza</taxon>
    </lineage>
</organism>
<dbReference type="HOGENOM" id="CLU_2472673_0_0_1"/>
<evidence type="ECO:0000313" key="1">
    <source>
        <dbReference type="EnsemblPlants" id="OB08G17820.1"/>
    </source>
</evidence>
<reference evidence="1" key="2">
    <citation type="submission" date="2013-04" db="UniProtKB">
        <authorList>
            <consortium name="EnsemblPlants"/>
        </authorList>
    </citation>
    <scope>IDENTIFICATION</scope>
</reference>
<dbReference type="Gramene" id="OB08G17820.1">
    <property type="protein sequence ID" value="OB08G17820.1"/>
    <property type="gene ID" value="OB08G17820"/>
</dbReference>
<protein>
    <submittedName>
        <fullName evidence="1">Uncharacterized protein</fullName>
    </submittedName>
</protein>
<reference evidence="1" key="1">
    <citation type="journal article" date="2013" name="Nat. Commun.">
        <title>Whole-genome sequencing of Oryza brachyantha reveals mechanisms underlying Oryza genome evolution.</title>
        <authorList>
            <person name="Chen J."/>
            <person name="Huang Q."/>
            <person name="Gao D."/>
            <person name="Wang J."/>
            <person name="Lang Y."/>
            <person name="Liu T."/>
            <person name="Li B."/>
            <person name="Bai Z."/>
            <person name="Luis Goicoechea J."/>
            <person name="Liang C."/>
            <person name="Chen C."/>
            <person name="Zhang W."/>
            <person name="Sun S."/>
            <person name="Liao Y."/>
            <person name="Zhang X."/>
            <person name="Yang L."/>
            <person name="Song C."/>
            <person name="Wang M."/>
            <person name="Shi J."/>
            <person name="Liu G."/>
            <person name="Liu J."/>
            <person name="Zhou H."/>
            <person name="Zhou W."/>
            <person name="Yu Q."/>
            <person name="An N."/>
            <person name="Chen Y."/>
            <person name="Cai Q."/>
            <person name="Wang B."/>
            <person name="Liu B."/>
            <person name="Min J."/>
            <person name="Huang Y."/>
            <person name="Wu H."/>
            <person name="Li Z."/>
            <person name="Zhang Y."/>
            <person name="Yin Y."/>
            <person name="Song W."/>
            <person name="Jiang J."/>
            <person name="Jackson S.A."/>
            <person name="Wing R.A."/>
            <person name="Wang J."/>
            <person name="Chen M."/>
        </authorList>
    </citation>
    <scope>NUCLEOTIDE SEQUENCE [LARGE SCALE GENOMIC DNA]</scope>
    <source>
        <strain evidence="1">cv. IRGC 101232</strain>
    </source>
</reference>
<accession>J3MRQ3</accession>
<sequence length="88" mass="9284">MPPAGSGNQQAGKFGAPVRGRVPGGFGAGSHFSLRMAVGARFRVNQLYRTNLISGGVCFNNVNVNVIGNASTANRLQRNRLRALPLFG</sequence>
<dbReference type="EnsemblPlants" id="OB08G17820.1">
    <property type="protein sequence ID" value="OB08G17820.1"/>
    <property type="gene ID" value="OB08G17820"/>
</dbReference>
<dbReference type="AlphaFoldDB" id="J3MRQ3"/>
<evidence type="ECO:0000313" key="2">
    <source>
        <dbReference type="Proteomes" id="UP000006038"/>
    </source>
</evidence>
<proteinExistence type="predicted"/>
<name>J3MRQ3_ORYBR</name>
<dbReference type="Proteomes" id="UP000006038">
    <property type="component" value="Chromosome 8"/>
</dbReference>
<keyword evidence="2" id="KW-1185">Reference proteome</keyword>